<name>A0ABS4SWS3_9PROT</name>
<accession>A0ABS4SWS3</accession>
<comment type="caution">
    <text evidence="1">The sequence shown here is derived from an EMBL/GenBank/DDBJ whole genome shotgun (WGS) entry which is preliminary data.</text>
</comment>
<evidence type="ECO:0000313" key="2">
    <source>
        <dbReference type="Proteomes" id="UP000781958"/>
    </source>
</evidence>
<organism evidence="1 2">
    <name type="scientific">Azospirillum rugosum</name>
    <dbReference type="NCBI Taxonomy" id="416170"/>
    <lineage>
        <taxon>Bacteria</taxon>
        <taxon>Pseudomonadati</taxon>
        <taxon>Pseudomonadota</taxon>
        <taxon>Alphaproteobacteria</taxon>
        <taxon>Rhodospirillales</taxon>
        <taxon>Azospirillaceae</taxon>
        <taxon>Azospirillum</taxon>
    </lineage>
</organism>
<keyword evidence="2" id="KW-1185">Reference proteome</keyword>
<dbReference type="EMBL" id="JAGINP010000034">
    <property type="protein sequence ID" value="MBP2296704.1"/>
    <property type="molecule type" value="Genomic_DNA"/>
</dbReference>
<dbReference type="Proteomes" id="UP000781958">
    <property type="component" value="Unassembled WGS sequence"/>
</dbReference>
<reference evidence="1 2" key="1">
    <citation type="submission" date="2021-03" db="EMBL/GenBank/DDBJ databases">
        <title>Genomic Encyclopedia of Type Strains, Phase III (KMG-III): the genomes of soil and plant-associated and newly described type strains.</title>
        <authorList>
            <person name="Whitman W."/>
        </authorList>
    </citation>
    <scope>NUCLEOTIDE SEQUENCE [LARGE SCALE GENOMIC DNA]</scope>
    <source>
        <strain evidence="1 2">IMMIB AFH-6</strain>
    </source>
</reference>
<gene>
    <name evidence="1" type="ORF">J2851_006522</name>
</gene>
<proteinExistence type="predicted"/>
<evidence type="ECO:0000313" key="1">
    <source>
        <dbReference type="EMBL" id="MBP2296704.1"/>
    </source>
</evidence>
<sequence>MSVWRRSFLVTCGQAAAKGLEDHPSKPVFSEDSLHLDAIVTRYGELREQFVSQHGMVGGLLANHKVAALYISILSRTPPEHLFTFTHETPIGERRLALAAMMNAVVLGVLQIDPATVNEALQDDLEYCLLKEPPSNLEWICFGMHALCRHLGRPTNIKNY</sequence>
<protein>
    <submittedName>
        <fullName evidence="1">Uncharacterized protein</fullName>
    </submittedName>
</protein>